<comment type="caution">
    <text evidence="1">The sequence shown here is derived from an EMBL/GenBank/DDBJ whole genome shotgun (WGS) entry which is preliminary data.</text>
</comment>
<keyword evidence="2" id="KW-1185">Reference proteome</keyword>
<evidence type="ECO:0000313" key="2">
    <source>
        <dbReference type="Proteomes" id="UP000559626"/>
    </source>
</evidence>
<gene>
    <name evidence="1" type="ORF">HHL22_04545</name>
</gene>
<dbReference type="RefSeq" id="WP_169529762.1">
    <property type="nucleotide sequence ID" value="NZ_JABBGH010000001.1"/>
</dbReference>
<reference evidence="1 2" key="1">
    <citation type="submission" date="2020-04" db="EMBL/GenBank/DDBJ databases">
        <title>Hymenobacter polaris sp. nov., isolated from Arctic soil.</title>
        <authorList>
            <person name="Dahal R.H."/>
        </authorList>
    </citation>
    <scope>NUCLEOTIDE SEQUENCE [LARGE SCALE GENOMIC DNA]</scope>
    <source>
        <strain evidence="1 2">RP-2-7</strain>
    </source>
</reference>
<protein>
    <submittedName>
        <fullName evidence="1">Uncharacterized protein</fullName>
    </submittedName>
</protein>
<name>A0A7Y0FL56_9BACT</name>
<organism evidence="1 2">
    <name type="scientific">Hymenobacter polaris</name>
    <dbReference type="NCBI Taxonomy" id="2682546"/>
    <lineage>
        <taxon>Bacteria</taxon>
        <taxon>Pseudomonadati</taxon>
        <taxon>Bacteroidota</taxon>
        <taxon>Cytophagia</taxon>
        <taxon>Cytophagales</taxon>
        <taxon>Hymenobacteraceae</taxon>
        <taxon>Hymenobacter</taxon>
    </lineage>
</organism>
<sequence>MVAGLVALGMLAGGCGQPAPPAAAPVFSADSSVVRVAPSAAYARRGWWWRRLWGQHYRTLWAAPVAAPVLRLGAAGLTPERVGGSFQTNVLRLRAADGRWLVLRSVDKDLSRTLGNNWLDRLVAPVLRDQTCAAPPYGAYVAAELAHAAGVRHTNPRLVYWQPEAALGPLRPRFRAGLYLLEERPEGRQLPASSFGAASRVVGSGDMLGAVLTQPGARAAPRAYLRARLLDLLVGDWSRRADQWRWAAVADGRQTVFQPIPRDRDQAFFRFDDGWLTRVISWLRPRYQTFNPHLVAADVRALTVTARPLDHTLLALVPEAVFVAEADSLVRRLPDAVLGRALAAAPPEVRASFTAALLPALRARRDALPAVARRYYEVLQAEPVLLGTAAAERFELRALGPGRLQLRVWARRPPRPDSLLGEQAYAVRRTTRLSIYGLGGNDVFELRGRLAPGFGVHLYGGAGRNQFWQQPATQPTGPGLTVHATPADLLHLGPGVRVLSSSAETATPTWLARYYRLRQGK</sequence>
<evidence type="ECO:0000313" key="1">
    <source>
        <dbReference type="EMBL" id="NML64467.1"/>
    </source>
</evidence>
<dbReference type="EMBL" id="JABBGH010000001">
    <property type="protein sequence ID" value="NML64467.1"/>
    <property type="molecule type" value="Genomic_DNA"/>
</dbReference>
<proteinExistence type="predicted"/>
<dbReference type="AlphaFoldDB" id="A0A7Y0FL56"/>
<accession>A0A7Y0FL56</accession>
<dbReference type="Proteomes" id="UP000559626">
    <property type="component" value="Unassembled WGS sequence"/>
</dbReference>